<dbReference type="Pfam" id="PF04354">
    <property type="entry name" value="ZipA_C"/>
    <property type="match status" value="1"/>
</dbReference>
<keyword evidence="1" id="KW-0131">Cell cycle</keyword>
<proteinExistence type="inferred from homology"/>
<keyword evidence="2" id="KW-1003">Cell membrane</keyword>
<evidence type="ECO:0000256" key="1">
    <source>
        <dbReference type="RuleBase" id="RU003612"/>
    </source>
</evidence>
<name>A0A5C8P1E0_9BURK</name>
<dbReference type="InterPro" id="IPR036765">
    <property type="entry name" value="ZipA_FtsZ-bd_C_sf"/>
</dbReference>
<keyword evidence="2" id="KW-0472">Membrane</keyword>
<keyword evidence="1" id="KW-0132">Cell division</keyword>
<feature type="compositionally biased region" description="Low complexity" evidence="3">
    <location>
        <begin position="116"/>
        <end position="125"/>
    </location>
</feature>
<feature type="region of interest" description="Disordered" evidence="3">
    <location>
        <begin position="31"/>
        <end position="131"/>
    </location>
</feature>
<keyword evidence="6" id="KW-1185">Reference proteome</keyword>
<evidence type="ECO:0000313" key="6">
    <source>
        <dbReference type="Proteomes" id="UP000321548"/>
    </source>
</evidence>
<comment type="caution">
    <text evidence="5">The sequence shown here is derived from an EMBL/GenBank/DDBJ whole genome shotgun (WGS) entry which is preliminary data.</text>
</comment>
<accession>A0A5C8P1E0</accession>
<dbReference type="GO" id="GO:0090529">
    <property type="term" value="P:cell septum assembly"/>
    <property type="evidence" value="ECO:0007669"/>
    <property type="project" value="InterPro"/>
</dbReference>
<dbReference type="Gene3D" id="3.30.1400.10">
    <property type="entry name" value="ZipA, C-terminal FtsZ-binding domain"/>
    <property type="match status" value="1"/>
</dbReference>
<dbReference type="Proteomes" id="UP000321548">
    <property type="component" value="Unassembled WGS sequence"/>
</dbReference>
<keyword evidence="2" id="KW-0997">Cell inner membrane</keyword>
<feature type="compositionally biased region" description="Basic and acidic residues" evidence="3">
    <location>
        <begin position="39"/>
        <end position="51"/>
    </location>
</feature>
<dbReference type="InterPro" id="IPR007449">
    <property type="entry name" value="ZipA_FtsZ-bd_C"/>
</dbReference>
<evidence type="ECO:0000256" key="3">
    <source>
        <dbReference type="SAM" id="MobiDB-lite"/>
    </source>
</evidence>
<evidence type="ECO:0000256" key="2">
    <source>
        <dbReference type="RuleBase" id="RU003613"/>
    </source>
</evidence>
<comment type="subcellular location">
    <subcellularLocation>
        <location evidence="2">Cell inner membrane</location>
        <topology evidence="2">Single-pass type I membrane protein</topology>
    </subcellularLocation>
</comment>
<dbReference type="RefSeq" id="WP_147703413.1">
    <property type="nucleotide sequence ID" value="NZ_VDUY01000002.1"/>
</dbReference>
<dbReference type="GO" id="GO:0005886">
    <property type="term" value="C:plasma membrane"/>
    <property type="evidence" value="ECO:0007669"/>
    <property type="project" value="UniProtKB-SubCell"/>
</dbReference>
<protein>
    <recommendedName>
        <fullName evidence="1">Cell division protein ZipA</fullName>
    </recommendedName>
</protein>
<reference evidence="5 6" key="1">
    <citation type="submission" date="2019-06" db="EMBL/GenBank/DDBJ databases">
        <title>Quisquiliibacterium sp. nov., isolated from a maize field.</title>
        <authorList>
            <person name="Lin S.-Y."/>
            <person name="Tsai C.-F."/>
            <person name="Young C.-C."/>
        </authorList>
    </citation>
    <scope>NUCLEOTIDE SEQUENCE [LARGE SCALE GENOMIC DNA]</scope>
    <source>
        <strain evidence="5 6">CC-CFT501</strain>
    </source>
</reference>
<sequence>MSSLGISILILAVSAIVAVVAVNLAQALGRRRRLAAARPRGEADKVRERGGEAAGEAPAPADERGASPRSARADRREPRLGEVEAPAGAEPGFASERDPELDAPHEPTEAVAQPGPARSAPAAAPARPPAPAPLLSPMCDCIVTLPLETPMPGERLMAATQGIRRAGGKPILVDGLPTGFASEDDAVPLAAGMAFRALRMGVLLANRHGPLNAMEYSEFVAAAQAVADQLATLADTPDMADAIARARDLDATCAQLDAQIGLNVDAPDALGPAQVAALAAELGMVDRGGHRHARLGPGGELVFTMSLTDSPQRLGFLLDVPRTAESLEGWSAMLDCARDVAARLSGRVVDDAGRPIPLESLDTIARQLAQRYASLEAIGLPAGSTLAMRVFN</sequence>
<dbReference type="SUPFAM" id="SSF64383">
    <property type="entry name" value="Cell-division protein ZipA, C-terminal domain"/>
    <property type="match status" value="1"/>
</dbReference>
<dbReference type="OrthoDB" id="8521018at2"/>
<organism evidence="5 6">
    <name type="scientific">Zeimonas arvi</name>
    <dbReference type="NCBI Taxonomy" id="2498847"/>
    <lineage>
        <taxon>Bacteria</taxon>
        <taxon>Pseudomonadati</taxon>
        <taxon>Pseudomonadota</taxon>
        <taxon>Betaproteobacteria</taxon>
        <taxon>Burkholderiales</taxon>
        <taxon>Burkholderiaceae</taxon>
        <taxon>Zeimonas</taxon>
    </lineage>
</organism>
<gene>
    <name evidence="5" type="ORF">FHP08_06000</name>
</gene>
<evidence type="ECO:0000259" key="4">
    <source>
        <dbReference type="SMART" id="SM00771"/>
    </source>
</evidence>
<dbReference type="SMART" id="SM00771">
    <property type="entry name" value="ZipA_C"/>
    <property type="match status" value="1"/>
</dbReference>
<feature type="compositionally biased region" description="Basic and acidic residues" evidence="3">
    <location>
        <begin position="95"/>
        <end position="108"/>
    </location>
</feature>
<keyword evidence="2" id="KW-0812">Transmembrane</keyword>
<feature type="compositionally biased region" description="Basic and acidic residues" evidence="3">
    <location>
        <begin position="61"/>
        <end position="82"/>
    </location>
</feature>
<dbReference type="AlphaFoldDB" id="A0A5C8P1E0"/>
<feature type="domain" description="ZipA C-terminal FtsZ-binding" evidence="4">
    <location>
        <begin position="256"/>
        <end position="368"/>
    </location>
</feature>
<dbReference type="EMBL" id="VDUY01000002">
    <property type="protein sequence ID" value="TXL67164.1"/>
    <property type="molecule type" value="Genomic_DNA"/>
</dbReference>
<comment type="function">
    <text evidence="1">Essential cell division protein that stabilizes the FtsZ protofilaments by cross-linking them and that serves as a cytoplasmic membrane anchor for the Z ring. Also required for the recruitment to the septal ring of downstream cell division proteins.</text>
</comment>
<comment type="similarity">
    <text evidence="1">Belongs to the ZipA family.</text>
</comment>
<evidence type="ECO:0000313" key="5">
    <source>
        <dbReference type="EMBL" id="TXL67164.1"/>
    </source>
</evidence>